<feature type="region of interest" description="Disordered" evidence="1">
    <location>
        <begin position="23"/>
        <end position="43"/>
    </location>
</feature>
<accession>A0A6A5BC74</accession>
<name>A0A6A5BC74_NAEFO</name>
<dbReference type="VEuPathDB" id="AmoebaDB:NfTy_062100"/>
<feature type="region of interest" description="Disordered" evidence="1">
    <location>
        <begin position="1418"/>
        <end position="1453"/>
    </location>
</feature>
<feature type="compositionally biased region" description="Low complexity" evidence="1">
    <location>
        <begin position="28"/>
        <end position="43"/>
    </location>
</feature>
<dbReference type="VEuPathDB" id="AmoebaDB:FDP41_009395"/>
<dbReference type="InterPro" id="IPR011989">
    <property type="entry name" value="ARM-like"/>
</dbReference>
<evidence type="ECO:0000313" key="4">
    <source>
        <dbReference type="Proteomes" id="UP000444721"/>
    </source>
</evidence>
<feature type="domain" description="Inositol phosphatase" evidence="2">
    <location>
        <begin position="1247"/>
        <end position="1334"/>
    </location>
</feature>
<evidence type="ECO:0000313" key="3">
    <source>
        <dbReference type="EMBL" id="KAF0972492.1"/>
    </source>
</evidence>
<keyword evidence="4" id="KW-1185">Reference proteome</keyword>
<dbReference type="OrthoDB" id="10255572at2759"/>
<dbReference type="GeneID" id="68116611"/>
<organism evidence="3 4">
    <name type="scientific">Naegleria fowleri</name>
    <name type="common">Brain eating amoeba</name>
    <dbReference type="NCBI Taxonomy" id="5763"/>
    <lineage>
        <taxon>Eukaryota</taxon>
        <taxon>Discoba</taxon>
        <taxon>Heterolobosea</taxon>
        <taxon>Tetramitia</taxon>
        <taxon>Eutetramitia</taxon>
        <taxon>Vahlkampfiidae</taxon>
        <taxon>Naegleria</taxon>
    </lineage>
</organism>
<dbReference type="Proteomes" id="UP000444721">
    <property type="component" value="Unassembled WGS sequence"/>
</dbReference>
<dbReference type="OMA" id="EIAWSIY"/>
<proteinExistence type="predicted"/>
<gene>
    <name evidence="3" type="ORF">FDP41_009395</name>
</gene>
<dbReference type="Gene3D" id="1.25.10.10">
    <property type="entry name" value="Leucine-rich Repeat Variant"/>
    <property type="match status" value="2"/>
</dbReference>
<feature type="compositionally biased region" description="Low complexity" evidence="1">
    <location>
        <begin position="1418"/>
        <end position="1452"/>
    </location>
</feature>
<dbReference type="VEuPathDB" id="AmoebaDB:NF0102530"/>
<protein>
    <recommendedName>
        <fullName evidence="2">Inositol phosphatase domain-containing protein</fullName>
    </recommendedName>
</protein>
<reference evidence="3 4" key="1">
    <citation type="journal article" date="2019" name="Sci. Rep.">
        <title>Nanopore sequencing improves the draft genome of the human pathogenic amoeba Naegleria fowleri.</title>
        <authorList>
            <person name="Liechti N."/>
            <person name="Schurch N."/>
            <person name="Bruggmann R."/>
            <person name="Wittwer M."/>
        </authorList>
    </citation>
    <scope>NUCLEOTIDE SEQUENCE [LARGE SCALE GENOMIC DNA]</scope>
    <source>
        <strain evidence="3 4">ATCC 30894</strain>
    </source>
</reference>
<dbReference type="SUPFAM" id="SSF48371">
    <property type="entry name" value="ARM repeat"/>
    <property type="match status" value="2"/>
</dbReference>
<sequence>MPSKPPTPKKSPNLVNQFSVLPLDDLSPRQSPNLSSSSEDSLVSINPKDSLEKQLISFQLVLKLPKNLLQEQWNFMSDSFKKVLTQQLSHIGQVKKENLEYYHGLLRMIKYLAMGEKVAAKLGNDTDVIPLILYLAFDANTVNDKFIDEEIVRLACTAIDALTENVDGNRIIVRESRGLKNFLDLVRVSTPNNNICYHVSNECKRNALLVLEKFCLNDSNKSLFPIINGTQIVIEQMNHAFNTIMSTSKKQIDNTLYGVIEACIRVLNALSLNHAKNEEDIAMKVPIAPIILTILNSLNVSLKSKEEKGPMAYSDGYQTLRVQDTDFTELLSQILSLLLIVSKREQRKNELLNVNASLKEENHFIEFLLSLVCYLFSSASSGTNHTRRSFSNALYILANLSSLEKVRKELIAQKDGKSHSTKYFNYYLDKKSLNGAQVILRQFSHFGTLKTTQPIEESEERSFAENVLNLLTKMGEFNFKDLFMFVGMKVTEVLTHLSTIISHTNDVLILQHTLNLIRMYMSKEVRYVVGEKITEDHSKLASGCIVSILGKQYTNTSSVSFTSTLYLNSSYHSDVEVAKLQFLCLTTFNSLDMQDPSIWKLLIEKAQKTIPVHRLCDWILQTDVTEETQRILLAILEVLNQMVQCEQVDVREISMLGITSKLIKMLEHETFQDIVIYLIYNLCFDSFFKQMFVNGGGVKHLFKLIKTKDDLFLNDILKIFTTLSRKDRFTKHVIAESGCLDYIVSRLLNDKNLSAKNVKNGIALIQSLAEVPQLATFIASFDLIPVLVNILTTSDSCAILEQATKIILAIVTVPTYEQGRKRVVELSKELINLLHCELSEVQENCINIFSNVSLAHPHYQTVLRNNGLVTELQSLVEGDDQYLSLVAQLALNTFSVEKQTSQNNKDENIKNQLLSVSKSESDFKAKKDYIEKQYVKKYENEIKTESIMWNSLTHMSKDAYEKLTIEMDWNFFDSLKSDAEKRRAFHLLKDNSWRNLRESISLFCNQSPIHNRTFLTCINVVVVAFDTSSYLAFKAALGKFDADFSEIPMSARNNRKTCATMKNMNKIENIIELYQKKYHNLGVLLYNIGYDDMNTMSQEDFVNSLNRLLEDSIKKVREVTPKPLLLSMENDSSKIRSLDLKRSLVRTNISTLFPSTAPFNTNSSTTTTKTTTLASISNTSTVATNTSHSSDASLNDLGLYPVTFSKEELQLSKNPMLSLKENALQAYKGQIYLQGVISLLKTKYFTQYTHEDEEAFETCFEKVKTIQESLIKGWKVIKYNKRGLKQERFILLTDKNYYTAKFDYSKKQVDVKHTKAHHLSSLHLIDIGCFDKSTAPCLAIYTSEASTTTSKKKSSSNSKLTKKSSLLKSGSEVHFDEVHTAVNSDSHAMMMPRPSTADCYCNIFCGLDGTSSSFSTTTPAGSATSMSSSSDLDNASGPTTATTTNSPTAPSNDETNKFILEEIAWSIYAAACCLKAQKLPQPYFGLKIEKPKQGLTSFIYNKLKIGNLK</sequence>
<dbReference type="InterPro" id="IPR022158">
    <property type="entry name" value="Inositol_phosphatase"/>
</dbReference>
<dbReference type="EMBL" id="VFQX01000068">
    <property type="protein sequence ID" value="KAF0972492.1"/>
    <property type="molecule type" value="Genomic_DNA"/>
</dbReference>
<dbReference type="RefSeq" id="XP_044557206.1">
    <property type="nucleotide sequence ID" value="XM_044713348.1"/>
</dbReference>
<dbReference type="Pfam" id="PF12456">
    <property type="entry name" value="hSac2"/>
    <property type="match status" value="1"/>
</dbReference>
<dbReference type="InterPro" id="IPR016024">
    <property type="entry name" value="ARM-type_fold"/>
</dbReference>
<evidence type="ECO:0000259" key="2">
    <source>
        <dbReference type="Pfam" id="PF12456"/>
    </source>
</evidence>
<evidence type="ECO:0000256" key="1">
    <source>
        <dbReference type="SAM" id="MobiDB-lite"/>
    </source>
</evidence>
<comment type="caution">
    <text evidence="3">The sequence shown here is derived from an EMBL/GenBank/DDBJ whole genome shotgun (WGS) entry which is preliminary data.</text>
</comment>